<evidence type="ECO:0000256" key="6">
    <source>
        <dbReference type="ARBA" id="ARBA00023136"/>
    </source>
</evidence>
<dbReference type="EMBL" id="MJLX01000094">
    <property type="protein sequence ID" value="RLM17043.1"/>
    <property type="molecule type" value="Genomic_DNA"/>
</dbReference>
<reference evidence="9 10" key="1">
    <citation type="submission" date="2016-09" db="EMBL/GenBank/DDBJ databases">
        <authorList>
            <person name="Doonan J."/>
            <person name="Pachebat J.A."/>
            <person name="Golyshin P.N."/>
            <person name="Denman S."/>
            <person name="Mcdonald J.E."/>
        </authorList>
    </citation>
    <scope>NUCLEOTIDE SEQUENCE [LARGE SCALE GENOMIC DNA]</scope>
    <source>
        <strain evidence="9 10">FRB141</strain>
    </source>
</reference>
<comment type="similarity">
    <text evidence="7">Belongs to the GntP permease family.</text>
</comment>
<dbReference type="PANTHER" id="PTHR30354:SF22">
    <property type="entry name" value="HIGH-AFFINITY GLUCONATE TRANSPORTER"/>
    <property type="match status" value="1"/>
</dbReference>
<feature type="transmembrane region" description="Helical" evidence="8">
    <location>
        <begin position="387"/>
        <end position="405"/>
    </location>
</feature>
<dbReference type="PANTHER" id="PTHR30354">
    <property type="entry name" value="GNT FAMILY GLUCONATE TRANSPORTER"/>
    <property type="match status" value="1"/>
</dbReference>
<name>A0AAE8EMY4_9GAMM</name>
<feature type="transmembrane region" description="Helical" evidence="8">
    <location>
        <begin position="174"/>
        <end position="193"/>
    </location>
</feature>
<dbReference type="RefSeq" id="WP_095833873.1">
    <property type="nucleotide sequence ID" value="NZ_CP014137.1"/>
</dbReference>
<organism evidence="9 10">
    <name type="scientific">Brenneria goodwinii</name>
    <dbReference type="NCBI Taxonomy" id="1109412"/>
    <lineage>
        <taxon>Bacteria</taxon>
        <taxon>Pseudomonadati</taxon>
        <taxon>Pseudomonadota</taxon>
        <taxon>Gammaproteobacteria</taxon>
        <taxon>Enterobacterales</taxon>
        <taxon>Pectobacteriaceae</taxon>
        <taxon>Brenneria</taxon>
    </lineage>
</organism>
<feature type="transmembrane region" description="Helical" evidence="8">
    <location>
        <begin position="305"/>
        <end position="327"/>
    </location>
</feature>
<evidence type="ECO:0000256" key="8">
    <source>
        <dbReference type="SAM" id="Phobius"/>
    </source>
</evidence>
<feature type="transmembrane region" description="Helical" evidence="8">
    <location>
        <begin position="260"/>
        <end position="284"/>
    </location>
</feature>
<dbReference type="Pfam" id="PF02447">
    <property type="entry name" value="GntP_permease"/>
    <property type="match status" value="1"/>
</dbReference>
<comment type="caution">
    <text evidence="9">The sequence shown here is derived from an EMBL/GenBank/DDBJ whole genome shotgun (WGS) entry which is preliminary data.</text>
</comment>
<evidence type="ECO:0000313" key="9">
    <source>
        <dbReference type="EMBL" id="RLM17043.1"/>
    </source>
</evidence>
<evidence type="ECO:0000256" key="5">
    <source>
        <dbReference type="ARBA" id="ARBA00022989"/>
    </source>
</evidence>
<dbReference type="PIRSF" id="PIRSF002746">
    <property type="entry name" value="Gluconate_transporter"/>
    <property type="match status" value="1"/>
</dbReference>
<dbReference type="Proteomes" id="UP000285972">
    <property type="component" value="Unassembled WGS sequence"/>
</dbReference>
<dbReference type="GO" id="GO:0015128">
    <property type="term" value="F:gluconate transmembrane transporter activity"/>
    <property type="evidence" value="ECO:0007669"/>
    <property type="project" value="InterPro"/>
</dbReference>
<evidence type="ECO:0000256" key="7">
    <source>
        <dbReference type="ARBA" id="ARBA00049663"/>
    </source>
</evidence>
<feature type="transmembrane region" description="Helical" evidence="8">
    <location>
        <begin position="228"/>
        <end position="248"/>
    </location>
</feature>
<dbReference type="GeneID" id="70906277"/>
<keyword evidence="5 8" id="KW-1133">Transmembrane helix</keyword>
<keyword evidence="3" id="KW-1003">Cell membrane</keyword>
<dbReference type="KEGG" id="bgj:AWC36_05715"/>
<dbReference type="GO" id="GO:0005886">
    <property type="term" value="C:plasma membrane"/>
    <property type="evidence" value="ECO:0007669"/>
    <property type="project" value="UniProtKB-SubCell"/>
</dbReference>
<gene>
    <name evidence="9" type="ORF">BIY26_21550</name>
</gene>
<dbReference type="InterPro" id="IPR003474">
    <property type="entry name" value="Glcn_transporter"/>
</dbReference>
<dbReference type="AlphaFoldDB" id="A0AAE8EMY4"/>
<proteinExistence type="inferred from homology"/>
<evidence type="ECO:0000256" key="3">
    <source>
        <dbReference type="ARBA" id="ARBA00022475"/>
    </source>
</evidence>
<dbReference type="NCBIfam" id="TIGR00791">
    <property type="entry name" value="gntP"/>
    <property type="match status" value="1"/>
</dbReference>
<feature type="transmembrane region" description="Helical" evidence="8">
    <location>
        <begin position="136"/>
        <end position="154"/>
    </location>
</feature>
<feature type="transmembrane region" description="Helical" evidence="8">
    <location>
        <begin position="425"/>
        <end position="448"/>
    </location>
</feature>
<comment type="subcellular location">
    <subcellularLocation>
        <location evidence="1">Cell membrane</location>
        <topology evidence="1">Multi-pass membrane protein</topology>
    </subcellularLocation>
</comment>
<evidence type="ECO:0000256" key="4">
    <source>
        <dbReference type="ARBA" id="ARBA00022692"/>
    </source>
</evidence>
<accession>A0AAE8EMY4</accession>
<keyword evidence="2" id="KW-0813">Transport</keyword>
<feature type="transmembrane region" description="Helical" evidence="8">
    <location>
        <begin position="54"/>
        <end position="75"/>
    </location>
</feature>
<keyword evidence="4 8" id="KW-0812">Transmembrane</keyword>
<feature type="transmembrane region" description="Helical" evidence="8">
    <location>
        <begin position="347"/>
        <end position="380"/>
    </location>
</feature>
<sequence length="449" mass="47086">MPLLIVVVGIAVLLLLTIKIKLNTFVSLIIVSIGVAIASGMELNKVVVSVESGLGGTLGHIGLIFGFGVMLGRLLSDAGGAQRIALTMLKYFGVKKLDWAVVCSAFIVGIALFFEVGLILLVPILFAIAREAKISPMYMCVPMLAGLLVAHGFLPPHPGPTVIAREYGADVGVVLIYGIVIGIPTFILCGPFLNKVCRRLIPDAFKKEGNIASLGAAKSFTENEMPGFGISFLTAMLPVILMALVTIIEMARPKDAGDPGMLYSVVLFFGNSTIAMLISLLFAIYTMGVGRGKTITELMNSCGKAIAGIAGLLLIIGGGGAFKQVLIDSGVGNYISLLVSGMDINPILMAWGVAAFLRICLGSATVAAISTAGLVIPLLAAHPNTNLALITLATGAGSCICSHVNDASFWMIKDFFGLTTKETLLSWTLMSTLLSICGLIFILLVSMVF</sequence>
<feature type="transmembrane region" description="Helical" evidence="8">
    <location>
        <begin position="99"/>
        <end position="129"/>
    </location>
</feature>
<evidence type="ECO:0000313" key="10">
    <source>
        <dbReference type="Proteomes" id="UP000285972"/>
    </source>
</evidence>
<protein>
    <submittedName>
        <fullName evidence="9">Gluconate permease</fullName>
    </submittedName>
</protein>
<evidence type="ECO:0000256" key="2">
    <source>
        <dbReference type="ARBA" id="ARBA00022448"/>
    </source>
</evidence>
<keyword evidence="6 8" id="KW-0472">Membrane</keyword>
<evidence type="ECO:0000256" key="1">
    <source>
        <dbReference type="ARBA" id="ARBA00004651"/>
    </source>
</evidence>